<feature type="non-terminal residue" evidence="1">
    <location>
        <position position="42"/>
    </location>
</feature>
<sequence length="42" mass="4663">GFGRERKFQGEKNRSRARQTLGAIKAALAESEHCFDGDIAKI</sequence>
<dbReference type="EMBL" id="CADCUR010000167">
    <property type="protein sequence ID" value="CAA9405651.1"/>
    <property type="molecule type" value="Genomic_DNA"/>
</dbReference>
<name>A0A6J4P458_9BACT</name>
<dbReference type="AlphaFoldDB" id="A0A6J4P458"/>
<protein>
    <submittedName>
        <fullName evidence="1">Uncharacterized protein</fullName>
    </submittedName>
</protein>
<feature type="non-terminal residue" evidence="1">
    <location>
        <position position="1"/>
    </location>
</feature>
<accession>A0A6J4P458</accession>
<gene>
    <name evidence="1" type="ORF">AVDCRST_MAG74-1918</name>
</gene>
<organism evidence="1">
    <name type="scientific">uncultured Pyrinomonadaceae bacterium</name>
    <dbReference type="NCBI Taxonomy" id="2283094"/>
    <lineage>
        <taxon>Bacteria</taxon>
        <taxon>Pseudomonadati</taxon>
        <taxon>Acidobacteriota</taxon>
        <taxon>Blastocatellia</taxon>
        <taxon>Blastocatellales</taxon>
        <taxon>Pyrinomonadaceae</taxon>
        <taxon>environmental samples</taxon>
    </lineage>
</organism>
<reference evidence="1" key="1">
    <citation type="submission" date="2020-02" db="EMBL/GenBank/DDBJ databases">
        <authorList>
            <person name="Meier V. D."/>
        </authorList>
    </citation>
    <scope>NUCLEOTIDE SEQUENCE</scope>
    <source>
        <strain evidence="1">AVDCRST_MAG74</strain>
    </source>
</reference>
<evidence type="ECO:0000313" key="1">
    <source>
        <dbReference type="EMBL" id="CAA9405651.1"/>
    </source>
</evidence>
<proteinExistence type="predicted"/>